<dbReference type="PANTHER" id="PTHR45914:SF24">
    <property type="entry name" value="BHLH DOMAIN-CONTAINING PROTEIN"/>
    <property type="match status" value="1"/>
</dbReference>
<dbReference type="Pfam" id="PF00010">
    <property type="entry name" value="HLH"/>
    <property type="match status" value="1"/>
</dbReference>
<dbReference type="AlphaFoldDB" id="A0A444Y0H0"/>
<dbReference type="GO" id="GO:0003677">
    <property type="term" value="F:DNA binding"/>
    <property type="evidence" value="ECO:0007669"/>
    <property type="project" value="UniProtKB-KW"/>
</dbReference>
<keyword evidence="2" id="KW-0805">Transcription regulation</keyword>
<dbReference type="SUPFAM" id="SSF47459">
    <property type="entry name" value="HLH, helix-loop-helix DNA-binding domain"/>
    <property type="match status" value="1"/>
</dbReference>
<proteinExistence type="predicted"/>
<dbReference type="STRING" id="3818.A0A444Y0H0"/>
<dbReference type="PANTHER" id="PTHR45914">
    <property type="entry name" value="TRANSCRIPTION FACTOR HEC3-RELATED"/>
    <property type="match status" value="1"/>
</dbReference>
<evidence type="ECO:0000256" key="4">
    <source>
        <dbReference type="ARBA" id="ARBA00023163"/>
    </source>
</evidence>
<protein>
    <recommendedName>
        <fullName evidence="6">BHLH domain-containing protein</fullName>
    </recommendedName>
</protein>
<dbReference type="InterPro" id="IPR011598">
    <property type="entry name" value="bHLH_dom"/>
</dbReference>
<dbReference type="Proteomes" id="UP000289738">
    <property type="component" value="Chromosome B08"/>
</dbReference>
<keyword evidence="8" id="KW-1185">Reference proteome</keyword>
<dbReference type="SMART" id="SM00353">
    <property type="entry name" value="HLH"/>
    <property type="match status" value="1"/>
</dbReference>
<gene>
    <name evidence="7" type="ORF">Ahy_B08g090699</name>
</gene>
<dbReference type="SMR" id="A0A444Y0H0"/>
<comment type="caution">
    <text evidence="7">The sequence shown here is derived from an EMBL/GenBank/DDBJ whole genome shotgun (WGS) entry which is preliminary data.</text>
</comment>
<organism evidence="7 8">
    <name type="scientific">Arachis hypogaea</name>
    <name type="common">Peanut</name>
    <dbReference type="NCBI Taxonomy" id="3818"/>
    <lineage>
        <taxon>Eukaryota</taxon>
        <taxon>Viridiplantae</taxon>
        <taxon>Streptophyta</taxon>
        <taxon>Embryophyta</taxon>
        <taxon>Tracheophyta</taxon>
        <taxon>Spermatophyta</taxon>
        <taxon>Magnoliopsida</taxon>
        <taxon>eudicotyledons</taxon>
        <taxon>Gunneridae</taxon>
        <taxon>Pentapetalae</taxon>
        <taxon>rosids</taxon>
        <taxon>fabids</taxon>
        <taxon>Fabales</taxon>
        <taxon>Fabaceae</taxon>
        <taxon>Papilionoideae</taxon>
        <taxon>50 kb inversion clade</taxon>
        <taxon>dalbergioids sensu lato</taxon>
        <taxon>Dalbergieae</taxon>
        <taxon>Pterocarpus clade</taxon>
        <taxon>Arachis</taxon>
    </lineage>
</organism>
<keyword evidence="4" id="KW-0804">Transcription</keyword>
<reference evidence="7 8" key="1">
    <citation type="submission" date="2019-01" db="EMBL/GenBank/DDBJ databases">
        <title>Sequencing of cultivated peanut Arachis hypogaea provides insights into genome evolution and oil improvement.</title>
        <authorList>
            <person name="Chen X."/>
        </authorList>
    </citation>
    <scope>NUCLEOTIDE SEQUENCE [LARGE SCALE GENOMIC DNA]</scope>
    <source>
        <strain evidence="8">cv. Fuhuasheng</strain>
        <tissue evidence="7">Leaves</tissue>
    </source>
</reference>
<dbReference type="OrthoDB" id="1921534at2759"/>
<comment type="subcellular location">
    <subcellularLocation>
        <location evidence="1">Nucleus</location>
    </subcellularLocation>
</comment>
<keyword evidence="5" id="KW-0539">Nucleus</keyword>
<dbReference type="PROSITE" id="PS50888">
    <property type="entry name" value="BHLH"/>
    <property type="match status" value="1"/>
</dbReference>
<dbReference type="Gramene" id="arahy.Tifrunner.gnm2.ann2.Ah18g299000.1">
    <property type="protein sequence ID" value="arahy.Tifrunner.gnm2.ann2.Ah18g299000.1-CDS"/>
    <property type="gene ID" value="arahy.Tifrunner.gnm2.ann2.Ah18g299000"/>
</dbReference>
<sequence length="329" mass="37238">MALSTYLNGDALQNSLMSDNFTTNFHELTAPEELTLDHYYHQHNQEGSFPNNFFFDPYFDLNNEFFHTEILSSHQLLGPDCTSSHNSFISPNDLFQTEYSNVNTLLSCPKRQKYFHEDEELQLSPPLKEYASPSLFDGFILNSSSLLPSEEAALAEELLLPAAVAAPSSDFMVPEVVRNGFCVGINNESEKKDNERTISAQSIAARERRRRITEKTQELGKLVPGGPKMNTAEMLHAASRYVKYLQTQVGMLQLMNTLQKENEVAPPSEDLCALVTSPFVQEKLYSEELCFVPKDFVTTLTNQHDVRSKPTILKDLKELIETNNLQKKA</sequence>
<dbReference type="InterPro" id="IPR036638">
    <property type="entry name" value="HLH_DNA-bd_sf"/>
</dbReference>
<evidence type="ECO:0000259" key="6">
    <source>
        <dbReference type="PROSITE" id="PS50888"/>
    </source>
</evidence>
<evidence type="ECO:0000313" key="7">
    <source>
        <dbReference type="EMBL" id="RYQ95421.1"/>
    </source>
</evidence>
<name>A0A444Y0H0_ARAHY</name>
<dbReference type="EMBL" id="SDMP01000018">
    <property type="protein sequence ID" value="RYQ95421.1"/>
    <property type="molecule type" value="Genomic_DNA"/>
</dbReference>
<feature type="domain" description="BHLH" evidence="6">
    <location>
        <begin position="196"/>
        <end position="245"/>
    </location>
</feature>
<evidence type="ECO:0000256" key="3">
    <source>
        <dbReference type="ARBA" id="ARBA00023125"/>
    </source>
</evidence>
<dbReference type="InterPro" id="IPR045843">
    <property type="entry name" value="IND-like"/>
</dbReference>
<dbReference type="GO" id="GO:0046983">
    <property type="term" value="F:protein dimerization activity"/>
    <property type="evidence" value="ECO:0007669"/>
    <property type="project" value="InterPro"/>
</dbReference>
<dbReference type="Gene3D" id="4.10.280.10">
    <property type="entry name" value="Helix-loop-helix DNA-binding domain"/>
    <property type="match status" value="1"/>
</dbReference>
<evidence type="ECO:0000256" key="5">
    <source>
        <dbReference type="ARBA" id="ARBA00023242"/>
    </source>
</evidence>
<accession>A0A444Y0H0</accession>
<evidence type="ECO:0000256" key="2">
    <source>
        <dbReference type="ARBA" id="ARBA00023015"/>
    </source>
</evidence>
<keyword evidence="3" id="KW-0238">DNA-binding</keyword>
<evidence type="ECO:0000313" key="8">
    <source>
        <dbReference type="Proteomes" id="UP000289738"/>
    </source>
</evidence>
<dbReference type="GO" id="GO:0005634">
    <property type="term" value="C:nucleus"/>
    <property type="evidence" value="ECO:0007669"/>
    <property type="project" value="UniProtKB-SubCell"/>
</dbReference>
<evidence type="ECO:0000256" key="1">
    <source>
        <dbReference type="ARBA" id="ARBA00004123"/>
    </source>
</evidence>
<dbReference type="GO" id="GO:0003700">
    <property type="term" value="F:DNA-binding transcription factor activity"/>
    <property type="evidence" value="ECO:0007669"/>
    <property type="project" value="InterPro"/>
</dbReference>